<evidence type="ECO:0000256" key="6">
    <source>
        <dbReference type="PROSITE-ProRule" id="PRU01373"/>
    </source>
</evidence>
<dbReference type="RefSeq" id="WP_046921960.1">
    <property type="nucleotide sequence ID" value="NZ_AYYL01000019.1"/>
</dbReference>
<dbReference type="AlphaFoldDB" id="A0A1I2QJE4"/>
<dbReference type="UniPathway" id="UPA00219"/>
<dbReference type="InterPro" id="IPR038054">
    <property type="entry name" value="LD_TPept-like_central_sf"/>
</dbReference>
<dbReference type="InterPro" id="IPR022029">
    <property type="entry name" value="YoaR-like_PG-bd"/>
</dbReference>
<dbReference type="InterPro" id="IPR038063">
    <property type="entry name" value="Transpep_catalytic_dom"/>
</dbReference>
<evidence type="ECO:0000256" key="5">
    <source>
        <dbReference type="ARBA" id="ARBA00023316"/>
    </source>
</evidence>
<keyword evidence="3 6" id="KW-0133">Cell shape</keyword>
<dbReference type="InterPro" id="IPR005490">
    <property type="entry name" value="LD_TPept_cat_dom"/>
</dbReference>
<feature type="transmembrane region" description="Helical" evidence="7">
    <location>
        <begin position="12"/>
        <end position="29"/>
    </location>
</feature>
<evidence type="ECO:0000256" key="1">
    <source>
        <dbReference type="ARBA" id="ARBA00004752"/>
    </source>
</evidence>
<dbReference type="Proteomes" id="UP000182635">
    <property type="component" value="Unassembled WGS sequence"/>
</dbReference>
<dbReference type="PANTHER" id="PTHR30582">
    <property type="entry name" value="L,D-TRANSPEPTIDASE"/>
    <property type="match status" value="1"/>
</dbReference>
<sequence length="463" mass="51256">MDKSTKKLQIGLWSIVAALVVGLCCMWYYQAHHFNENVTINGISVGKMTAKDAADHLKNVTLDNTVYVGNDVMYRGQKTSAGFSSKDDGKIEKILKKQFTFVPSSVQKNYEVAPSNVSDYRKKELKKKVKDALTKANLKRKAAIDAYAVMKDGKVSIVPAEKGTQYDVPKIMKEYDKHLADSTLHLKERILQPLAASSKVVQAEKQKLDSLAKKETTYNVQGKTYEMKAAELLNSARVINGRYSYDDTGLRNKIDEINAAQATLNKPLAFKTTGGSTVSVPAGTYGWEIGKDDAVDSIETAWQNGTKEIKAEKDIYGKGYYTYGTGYATAQNGGIGGTYAEVSISEQKVWLYKNGQQVYSADCVTGKQSANEGTPRGVWYIMYKQSPSVLKGSESGKENYEVKVKYWAQFTSSGCGFHDASWRRNWDKKAYINDGSGGCVNLKADQAAPIYNLLEVKEPVIVY</sequence>
<keyword evidence="7" id="KW-0812">Transmembrane</keyword>
<evidence type="ECO:0000256" key="3">
    <source>
        <dbReference type="ARBA" id="ARBA00022960"/>
    </source>
</evidence>
<accession>A0A1I2QJE4</accession>
<dbReference type="PROSITE" id="PS52029">
    <property type="entry name" value="LD_TPASE"/>
    <property type="match status" value="1"/>
</dbReference>
<feature type="active site" description="Proton donor/acceptor" evidence="6">
    <location>
        <position position="418"/>
    </location>
</feature>
<evidence type="ECO:0000256" key="4">
    <source>
        <dbReference type="ARBA" id="ARBA00022984"/>
    </source>
</evidence>
<proteinExistence type="predicted"/>
<name>A0A1I2QJE4_9LACO</name>
<feature type="domain" description="L,D-TPase catalytic" evidence="8">
    <location>
        <begin position="338"/>
        <end position="463"/>
    </location>
</feature>
<dbReference type="OrthoDB" id="3176960at2"/>
<keyword evidence="7" id="KW-1133">Transmembrane helix</keyword>
<dbReference type="SUPFAM" id="SSF141523">
    <property type="entry name" value="L,D-transpeptidase catalytic domain-like"/>
    <property type="match status" value="1"/>
</dbReference>
<evidence type="ECO:0000256" key="7">
    <source>
        <dbReference type="SAM" id="Phobius"/>
    </source>
</evidence>
<keyword evidence="4 6" id="KW-0573">Peptidoglycan synthesis</keyword>
<feature type="active site" description="Nucleophile" evidence="6">
    <location>
        <position position="439"/>
    </location>
</feature>
<dbReference type="Gene3D" id="3.10.20.800">
    <property type="match status" value="1"/>
</dbReference>
<evidence type="ECO:0000259" key="8">
    <source>
        <dbReference type="PROSITE" id="PS52029"/>
    </source>
</evidence>
<dbReference type="GO" id="GO:0008360">
    <property type="term" value="P:regulation of cell shape"/>
    <property type="evidence" value="ECO:0007669"/>
    <property type="project" value="UniProtKB-UniRule"/>
</dbReference>
<organism evidence="9 10">
    <name type="scientific">Ligilactobacillus ruminis DSM 20403 = NBRC 102161</name>
    <dbReference type="NCBI Taxonomy" id="1423798"/>
    <lineage>
        <taxon>Bacteria</taxon>
        <taxon>Bacillati</taxon>
        <taxon>Bacillota</taxon>
        <taxon>Bacilli</taxon>
        <taxon>Lactobacillales</taxon>
        <taxon>Lactobacillaceae</taxon>
        <taxon>Ligilactobacillus</taxon>
    </lineage>
</organism>
<dbReference type="GO" id="GO:0005576">
    <property type="term" value="C:extracellular region"/>
    <property type="evidence" value="ECO:0007669"/>
    <property type="project" value="TreeGrafter"/>
</dbReference>
<evidence type="ECO:0000256" key="2">
    <source>
        <dbReference type="ARBA" id="ARBA00022679"/>
    </source>
</evidence>
<protein>
    <submittedName>
        <fullName evidence="9">Putative peptidoglycan binding domain-containing protein</fullName>
    </submittedName>
</protein>
<dbReference type="GO" id="GO:0071555">
    <property type="term" value="P:cell wall organization"/>
    <property type="evidence" value="ECO:0007669"/>
    <property type="project" value="UniProtKB-UniRule"/>
</dbReference>
<dbReference type="GO" id="GO:0071972">
    <property type="term" value="F:peptidoglycan L,D-transpeptidase activity"/>
    <property type="evidence" value="ECO:0007669"/>
    <property type="project" value="TreeGrafter"/>
</dbReference>
<dbReference type="Gene3D" id="2.40.440.10">
    <property type="entry name" value="L,D-transpeptidase catalytic domain-like"/>
    <property type="match status" value="1"/>
</dbReference>
<evidence type="ECO:0000313" key="9">
    <source>
        <dbReference type="EMBL" id="SFG28532.1"/>
    </source>
</evidence>
<dbReference type="GO" id="GO:0018104">
    <property type="term" value="P:peptidoglycan-protein cross-linking"/>
    <property type="evidence" value="ECO:0007669"/>
    <property type="project" value="TreeGrafter"/>
</dbReference>
<dbReference type="CDD" id="cd16913">
    <property type="entry name" value="YkuD_like"/>
    <property type="match status" value="1"/>
</dbReference>
<comment type="pathway">
    <text evidence="1 6">Cell wall biogenesis; peptidoglycan biosynthesis.</text>
</comment>
<keyword evidence="2" id="KW-0808">Transferase</keyword>
<gene>
    <name evidence="9" type="ORF">SAMN02910432_00697</name>
</gene>
<evidence type="ECO:0000313" key="10">
    <source>
        <dbReference type="Proteomes" id="UP000182635"/>
    </source>
</evidence>
<keyword evidence="7" id="KW-0472">Membrane</keyword>
<dbReference type="Pfam" id="PF03734">
    <property type="entry name" value="YkuD"/>
    <property type="match status" value="1"/>
</dbReference>
<keyword evidence="5 6" id="KW-0961">Cell wall biogenesis/degradation</keyword>
<dbReference type="SUPFAM" id="SSF143985">
    <property type="entry name" value="L,D-transpeptidase pre-catalytic domain-like"/>
    <property type="match status" value="1"/>
</dbReference>
<dbReference type="Pfam" id="PF12229">
    <property type="entry name" value="PG_binding_4"/>
    <property type="match status" value="1"/>
</dbReference>
<dbReference type="EMBL" id="FOPI01000009">
    <property type="protein sequence ID" value="SFG28532.1"/>
    <property type="molecule type" value="Genomic_DNA"/>
</dbReference>
<reference evidence="10" key="1">
    <citation type="submission" date="2016-10" db="EMBL/GenBank/DDBJ databases">
        <authorList>
            <person name="Varghese N."/>
            <person name="Submissions S."/>
        </authorList>
    </citation>
    <scope>NUCLEOTIDE SEQUENCE [LARGE SCALE GENOMIC DNA]</scope>
    <source>
        <strain evidence="10">DSM 20403</strain>
    </source>
</reference>
<dbReference type="GO" id="GO:0016740">
    <property type="term" value="F:transferase activity"/>
    <property type="evidence" value="ECO:0007669"/>
    <property type="project" value="UniProtKB-KW"/>
</dbReference>
<dbReference type="InterPro" id="IPR050979">
    <property type="entry name" value="LD-transpeptidase"/>
</dbReference>
<dbReference type="PANTHER" id="PTHR30582:SF33">
    <property type="entry name" value="EXPORTED PROTEIN"/>
    <property type="match status" value="1"/>
</dbReference>